<comment type="catalytic activity">
    <reaction evidence="9">
        <text>N(6)-dimethylallyladenosine(37) in tRNA + (sulfur carrier)-SH + AH2 + 2 S-adenosyl-L-methionine = 2-methylsulfanyl-N(6)-dimethylallyladenosine(37) in tRNA + (sulfur carrier)-H + 5'-deoxyadenosine + L-methionine + A + S-adenosyl-L-homocysteine + 2 H(+)</text>
        <dbReference type="Rhea" id="RHEA:37067"/>
        <dbReference type="Rhea" id="RHEA-COMP:10375"/>
        <dbReference type="Rhea" id="RHEA-COMP:10376"/>
        <dbReference type="Rhea" id="RHEA-COMP:14737"/>
        <dbReference type="Rhea" id="RHEA-COMP:14739"/>
        <dbReference type="ChEBI" id="CHEBI:13193"/>
        <dbReference type="ChEBI" id="CHEBI:15378"/>
        <dbReference type="ChEBI" id="CHEBI:17319"/>
        <dbReference type="ChEBI" id="CHEBI:17499"/>
        <dbReference type="ChEBI" id="CHEBI:29917"/>
        <dbReference type="ChEBI" id="CHEBI:57844"/>
        <dbReference type="ChEBI" id="CHEBI:57856"/>
        <dbReference type="ChEBI" id="CHEBI:59789"/>
        <dbReference type="ChEBI" id="CHEBI:64428"/>
        <dbReference type="ChEBI" id="CHEBI:74415"/>
        <dbReference type="ChEBI" id="CHEBI:74417"/>
        <dbReference type="EC" id="2.8.4.3"/>
    </reaction>
</comment>
<name>A0A1T4JW32_9FIRM</name>
<dbReference type="Pfam" id="PF00919">
    <property type="entry name" value="UPF0004"/>
    <property type="match status" value="1"/>
</dbReference>
<keyword evidence="14" id="KW-0689">Ribosomal protein</keyword>
<dbReference type="InterPro" id="IPR020612">
    <property type="entry name" value="Methylthiotransferase_CS"/>
</dbReference>
<dbReference type="PANTHER" id="PTHR43837:SF1">
    <property type="entry name" value="RIBOSOMAL PROTEIN US12 METHYLTHIOTRANSFERASE RIMO"/>
    <property type="match status" value="1"/>
</dbReference>
<feature type="binding site" evidence="10">
    <location>
        <position position="160"/>
    </location>
    <ligand>
        <name>[4Fe-4S] cluster</name>
        <dbReference type="ChEBI" id="CHEBI:49883"/>
        <label>2</label>
        <note>4Fe-4S-S-AdoMet</note>
    </ligand>
</feature>
<dbReference type="InterPro" id="IPR005839">
    <property type="entry name" value="Methylthiotransferase"/>
</dbReference>
<dbReference type="InterPro" id="IPR023404">
    <property type="entry name" value="rSAM_horseshoe"/>
</dbReference>
<keyword evidence="14" id="KW-0687">Ribonucleoprotein</keyword>
<evidence type="ECO:0000313" key="15">
    <source>
        <dbReference type="Proteomes" id="UP000196365"/>
    </source>
</evidence>
<keyword evidence="15" id="KW-1185">Reference proteome</keyword>
<comment type="cofactor">
    <cofactor evidence="10">
        <name>[4Fe-4S] cluster</name>
        <dbReference type="ChEBI" id="CHEBI:49883"/>
    </cofactor>
    <text evidence="10">Binds 2 [4Fe-4S] clusters. One cluster is coordinated with 3 cysteines and an exchangeable S-adenosyl-L-methionine.</text>
</comment>
<dbReference type="InterPro" id="IPR007197">
    <property type="entry name" value="rSAM"/>
</dbReference>
<keyword evidence="6 10" id="KW-0479">Metal-binding</keyword>
<dbReference type="Gene3D" id="3.40.50.12160">
    <property type="entry name" value="Methylthiotransferase, N-terminal domain"/>
    <property type="match status" value="1"/>
</dbReference>
<dbReference type="OrthoDB" id="9805215at2"/>
<feature type="binding site" evidence="10">
    <location>
        <position position="156"/>
    </location>
    <ligand>
        <name>[4Fe-4S] cluster</name>
        <dbReference type="ChEBI" id="CHEBI:49883"/>
        <label>2</label>
        <note>4Fe-4S-S-AdoMet</note>
    </ligand>
</feature>
<comment type="function">
    <text evidence="10">Catalyzes the methylthiolation of an aspartic acid residue of ribosomal protein uS12.</text>
</comment>
<dbReference type="InterPro" id="IPR038135">
    <property type="entry name" value="Methylthiotransferase_N_sf"/>
</dbReference>
<dbReference type="GO" id="GO:0035599">
    <property type="term" value="F:aspartic acid methylthiotransferase activity"/>
    <property type="evidence" value="ECO:0007669"/>
    <property type="project" value="TreeGrafter"/>
</dbReference>
<gene>
    <name evidence="10" type="primary">rimO</name>
    <name evidence="14" type="ORF">SAMN02745973_00151</name>
</gene>
<reference evidence="14 15" key="1">
    <citation type="submission" date="2017-02" db="EMBL/GenBank/DDBJ databases">
        <authorList>
            <person name="Peterson S.W."/>
        </authorList>
    </citation>
    <scope>NUCLEOTIDE SEQUENCE [LARGE SCALE GENOMIC DNA]</scope>
    <source>
        <strain evidence="14 15">DSM 15102</strain>
    </source>
</reference>
<dbReference type="GO" id="GO:0103039">
    <property type="term" value="F:protein methylthiotransferase activity"/>
    <property type="evidence" value="ECO:0007669"/>
    <property type="project" value="UniProtKB-EC"/>
</dbReference>
<dbReference type="PANTHER" id="PTHR43837">
    <property type="entry name" value="RIBOSOMAL PROTEIN S12 METHYLTHIOTRANSFERASE RIMO"/>
    <property type="match status" value="1"/>
</dbReference>
<dbReference type="EC" id="2.8.4.4" evidence="10"/>
<dbReference type="InterPro" id="IPR006638">
    <property type="entry name" value="Elp3/MiaA/NifB-like_rSAM"/>
</dbReference>
<dbReference type="PROSITE" id="PS50926">
    <property type="entry name" value="TRAM"/>
    <property type="match status" value="1"/>
</dbReference>
<evidence type="ECO:0000259" key="11">
    <source>
        <dbReference type="PROSITE" id="PS50926"/>
    </source>
</evidence>
<dbReference type="SFLD" id="SFLDG01061">
    <property type="entry name" value="methylthiotransferase"/>
    <property type="match status" value="1"/>
</dbReference>
<evidence type="ECO:0000256" key="6">
    <source>
        <dbReference type="ARBA" id="ARBA00022723"/>
    </source>
</evidence>
<dbReference type="GO" id="GO:0005840">
    <property type="term" value="C:ribosome"/>
    <property type="evidence" value="ECO:0007669"/>
    <property type="project" value="UniProtKB-KW"/>
</dbReference>
<dbReference type="PROSITE" id="PS01278">
    <property type="entry name" value="MTTASE_RADICAL"/>
    <property type="match status" value="1"/>
</dbReference>
<dbReference type="InterPro" id="IPR058240">
    <property type="entry name" value="rSAM_sf"/>
</dbReference>
<dbReference type="NCBIfam" id="TIGR01125">
    <property type="entry name" value="30S ribosomal protein S12 methylthiotransferase RimO"/>
    <property type="match status" value="1"/>
</dbReference>
<dbReference type="InterPro" id="IPR012340">
    <property type="entry name" value="NA-bd_OB-fold"/>
</dbReference>
<evidence type="ECO:0000256" key="3">
    <source>
        <dbReference type="ARBA" id="ARBA00022490"/>
    </source>
</evidence>
<evidence type="ECO:0000259" key="13">
    <source>
        <dbReference type="PROSITE" id="PS51918"/>
    </source>
</evidence>
<dbReference type="RefSeq" id="WP_087677600.1">
    <property type="nucleotide sequence ID" value="NZ_FUWV01000001.1"/>
</dbReference>
<dbReference type="InterPro" id="IPR005840">
    <property type="entry name" value="Ribosomal_uS12_MeSTrfase_RimO"/>
</dbReference>
<evidence type="ECO:0000256" key="9">
    <source>
        <dbReference type="ARBA" id="ARBA00051425"/>
    </source>
</evidence>
<keyword evidence="5 10" id="KW-0949">S-adenosyl-L-methionine</keyword>
<feature type="domain" description="MTTase N-terminal" evidence="12">
    <location>
        <begin position="3"/>
        <end position="119"/>
    </location>
</feature>
<comment type="similarity">
    <text evidence="10">Belongs to the methylthiotransferase family. RimO subfamily.</text>
</comment>
<feature type="binding site" evidence="10">
    <location>
        <position position="163"/>
    </location>
    <ligand>
        <name>[4Fe-4S] cluster</name>
        <dbReference type="ChEBI" id="CHEBI:49883"/>
        <label>2</label>
        <note>4Fe-4S-S-AdoMet</note>
    </ligand>
</feature>
<dbReference type="NCBIfam" id="TIGR00089">
    <property type="entry name" value="MiaB/RimO family radical SAM methylthiotransferase"/>
    <property type="match status" value="1"/>
</dbReference>
<evidence type="ECO:0000256" key="7">
    <source>
        <dbReference type="ARBA" id="ARBA00023004"/>
    </source>
</evidence>
<dbReference type="AlphaFoldDB" id="A0A1T4JW32"/>
<dbReference type="EMBL" id="FUWV01000001">
    <property type="protein sequence ID" value="SJZ34363.1"/>
    <property type="molecule type" value="Genomic_DNA"/>
</dbReference>
<feature type="domain" description="Radical SAM core" evidence="13">
    <location>
        <begin position="142"/>
        <end position="372"/>
    </location>
</feature>
<sequence>MKYTVGIVSLGCAKNLVDTETMLGILSEKGYQIVIQEEAADILIVNTCGFIESAKQESINIILKLAQYKKNGRCKALIVAGCLAERYREELQNEIPEIDGIIGTGNFYEITKVIQKTLRGEKYLNYGNQDYLFKENLPRLLATPSHTAYIKIADGCDHFCTYCIIPYLRGRYRSRKIEDIINEAENLSRKGVKEIIIIAQDIGEYGKDIYGEYKLAHLLKELVKIKKIQWIRLLYVYPENITDELIQVIKNNDKICNYIDIPLQHSHNEILKKMGRRITKEEILSLIKNLRNRIPDIVIRTSLIVGFPGEEKYHFQDLLNFVKKIQLDHIGVFPYSMEENTPAAQFPNQIDEQVKKLRQDRVMEIQQSISLKKNEKKIGKIYKILVEGKENQNNIYYGRSYEFAPDIDGLVYFKSDIPITIGEFYRVRINKAFEYDLLGDVINENESCK</sequence>
<evidence type="ECO:0000256" key="1">
    <source>
        <dbReference type="ARBA" id="ARBA00003234"/>
    </source>
</evidence>
<feature type="binding site" evidence="10">
    <location>
        <position position="12"/>
    </location>
    <ligand>
        <name>[4Fe-4S] cluster</name>
        <dbReference type="ChEBI" id="CHEBI:49883"/>
        <label>1</label>
    </ligand>
</feature>
<dbReference type="Pfam" id="PF18693">
    <property type="entry name" value="TRAM_2"/>
    <property type="match status" value="1"/>
</dbReference>
<dbReference type="Gene3D" id="3.80.30.20">
    <property type="entry name" value="tm_1862 like domain"/>
    <property type="match status" value="1"/>
</dbReference>
<dbReference type="SMART" id="SM00729">
    <property type="entry name" value="Elp3"/>
    <property type="match status" value="1"/>
</dbReference>
<dbReference type="Proteomes" id="UP000196365">
    <property type="component" value="Unassembled WGS sequence"/>
</dbReference>
<dbReference type="InterPro" id="IPR002792">
    <property type="entry name" value="TRAM_dom"/>
</dbReference>
<dbReference type="SFLD" id="SFLDF00274">
    <property type="entry name" value="ribosomal_protein_S12_methylth"/>
    <property type="match status" value="1"/>
</dbReference>
<accession>A0A1T4JW32</accession>
<dbReference type="GO" id="GO:0051539">
    <property type="term" value="F:4 iron, 4 sulfur cluster binding"/>
    <property type="evidence" value="ECO:0007669"/>
    <property type="project" value="UniProtKB-UniRule"/>
</dbReference>
<proteinExistence type="inferred from homology"/>
<dbReference type="FunFam" id="3.40.50.12160:FF:000003">
    <property type="entry name" value="CDK5 regulatory subunit-associated protein 1"/>
    <property type="match status" value="1"/>
</dbReference>
<feature type="domain" description="TRAM" evidence="11">
    <location>
        <begin position="375"/>
        <end position="443"/>
    </location>
</feature>
<dbReference type="HAMAP" id="MF_01865">
    <property type="entry name" value="MTTase_RimO"/>
    <property type="match status" value="1"/>
</dbReference>
<dbReference type="InterPro" id="IPR013848">
    <property type="entry name" value="Methylthiotransferase_N"/>
</dbReference>
<keyword evidence="8 10" id="KW-0411">Iron-sulfur</keyword>
<dbReference type="GO" id="GO:0005829">
    <property type="term" value="C:cytosol"/>
    <property type="evidence" value="ECO:0007669"/>
    <property type="project" value="TreeGrafter"/>
</dbReference>
<evidence type="ECO:0000256" key="5">
    <source>
        <dbReference type="ARBA" id="ARBA00022691"/>
    </source>
</evidence>
<comment type="catalytic activity">
    <reaction evidence="10">
        <text>L-aspartate(89)-[ribosomal protein uS12]-hydrogen + (sulfur carrier)-SH + AH2 + 2 S-adenosyl-L-methionine = 3-methylsulfanyl-L-aspartate(89)-[ribosomal protein uS12]-hydrogen + (sulfur carrier)-H + 5'-deoxyadenosine + L-methionine + A + S-adenosyl-L-homocysteine + 2 H(+)</text>
        <dbReference type="Rhea" id="RHEA:37087"/>
        <dbReference type="Rhea" id="RHEA-COMP:10460"/>
        <dbReference type="Rhea" id="RHEA-COMP:10461"/>
        <dbReference type="Rhea" id="RHEA-COMP:14737"/>
        <dbReference type="Rhea" id="RHEA-COMP:14739"/>
        <dbReference type="ChEBI" id="CHEBI:13193"/>
        <dbReference type="ChEBI" id="CHEBI:15378"/>
        <dbReference type="ChEBI" id="CHEBI:17319"/>
        <dbReference type="ChEBI" id="CHEBI:17499"/>
        <dbReference type="ChEBI" id="CHEBI:29917"/>
        <dbReference type="ChEBI" id="CHEBI:29961"/>
        <dbReference type="ChEBI" id="CHEBI:57844"/>
        <dbReference type="ChEBI" id="CHEBI:57856"/>
        <dbReference type="ChEBI" id="CHEBI:59789"/>
        <dbReference type="ChEBI" id="CHEBI:64428"/>
        <dbReference type="ChEBI" id="CHEBI:73599"/>
        <dbReference type="EC" id="2.8.4.4"/>
    </reaction>
</comment>
<evidence type="ECO:0000256" key="10">
    <source>
        <dbReference type="HAMAP-Rule" id="MF_01865"/>
    </source>
</evidence>
<organism evidence="14 15">
    <name type="scientific">Garciella nitratireducens DSM 15102</name>
    <dbReference type="NCBI Taxonomy" id="1121911"/>
    <lineage>
        <taxon>Bacteria</taxon>
        <taxon>Bacillati</taxon>
        <taxon>Bacillota</taxon>
        <taxon>Clostridia</taxon>
        <taxon>Eubacteriales</taxon>
        <taxon>Eubacteriaceae</taxon>
        <taxon>Garciella</taxon>
    </lineage>
</organism>
<keyword evidence="7 10" id="KW-0408">Iron</keyword>
<comment type="function">
    <text evidence="1">Catalyzes the methylthiolation of N6-(dimethylallyl)adenosine (i(6)A), leading to the formation of 2-methylthio-N6-(dimethylallyl)adenosine (ms(2)i(6)A) at position 37 in tRNAs that read codons beginning with uridine.</text>
</comment>
<evidence type="ECO:0000256" key="2">
    <source>
        <dbReference type="ARBA" id="ARBA00022485"/>
    </source>
</evidence>
<dbReference type="Pfam" id="PF04055">
    <property type="entry name" value="Radical_SAM"/>
    <property type="match status" value="1"/>
</dbReference>
<protein>
    <recommendedName>
        <fullName evidence="10">Ribosomal protein uS12 methylthiotransferase RimO</fullName>
        <shortName evidence="10">uS12 MTTase</shortName>
        <shortName evidence="10">uS12 methylthiotransferase</shortName>
        <ecNumber evidence="10">2.8.4.4</ecNumber>
    </recommendedName>
    <alternativeName>
        <fullName evidence="10">Ribosomal protein uS12 (aspartate-C(3))-methylthiotransferase</fullName>
    </alternativeName>
    <alternativeName>
        <fullName evidence="10">Ribosome maturation factor RimO</fullName>
    </alternativeName>
</protein>
<feature type="binding site" evidence="10">
    <location>
        <position position="48"/>
    </location>
    <ligand>
        <name>[4Fe-4S] cluster</name>
        <dbReference type="ChEBI" id="CHEBI:49883"/>
        <label>1</label>
    </ligand>
</feature>
<dbReference type="PROSITE" id="PS51918">
    <property type="entry name" value="RADICAL_SAM"/>
    <property type="match status" value="1"/>
</dbReference>
<evidence type="ECO:0000256" key="4">
    <source>
        <dbReference type="ARBA" id="ARBA00022679"/>
    </source>
</evidence>
<dbReference type="FunFam" id="3.80.30.20:FF:000001">
    <property type="entry name" value="tRNA-2-methylthio-N(6)-dimethylallyladenosine synthase 2"/>
    <property type="match status" value="1"/>
</dbReference>
<evidence type="ECO:0000259" key="12">
    <source>
        <dbReference type="PROSITE" id="PS51449"/>
    </source>
</evidence>
<evidence type="ECO:0000256" key="8">
    <source>
        <dbReference type="ARBA" id="ARBA00023014"/>
    </source>
</evidence>
<dbReference type="SUPFAM" id="SSF102114">
    <property type="entry name" value="Radical SAM enzymes"/>
    <property type="match status" value="1"/>
</dbReference>
<dbReference type="GO" id="GO:0035597">
    <property type="term" value="F:tRNA-2-methylthio-N(6)-dimethylallyladenosine(37) synthase activity"/>
    <property type="evidence" value="ECO:0007669"/>
    <property type="project" value="UniProtKB-EC"/>
</dbReference>
<comment type="subcellular location">
    <subcellularLocation>
        <location evidence="10">Cytoplasm</location>
    </subcellularLocation>
</comment>
<feature type="binding site" evidence="10">
    <location>
        <position position="82"/>
    </location>
    <ligand>
        <name>[4Fe-4S] cluster</name>
        <dbReference type="ChEBI" id="CHEBI:49883"/>
        <label>1</label>
    </ligand>
</feature>
<keyword evidence="4 10" id="KW-0808">Transferase</keyword>
<keyword evidence="2 10" id="KW-0004">4Fe-4S</keyword>
<dbReference type="SFLD" id="SFLDG01082">
    <property type="entry name" value="B12-binding_domain_containing"/>
    <property type="match status" value="1"/>
</dbReference>
<dbReference type="GO" id="GO:0046872">
    <property type="term" value="F:metal ion binding"/>
    <property type="evidence" value="ECO:0007669"/>
    <property type="project" value="UniProtKB-KW"/>
</dbReference>
<dbReference type="Gene3D" id="2.40.50.140">
    <property type="entry name" value="Nucleic acid-binding proteins"/>
    <property type="match status" value="1"/>
</dbReference>
<keyword evidence="3 10" id="KW-0963">Cytoplasm</keyword>
<dbReference type="CDD" id="cd01335">
    <property type="entry name" value="Radical_SAM"/>
    <property type="match status" value="1"/>
</dbReference>
<evidence type="ECO:0000313" key="14">
    <source>
        <dbReference type="EMBL" id="SJZ34363.1"/>
    </source>
</evidence>
<dbReference type="PROSITE" id="PS51449">
    <property type="entry name" value="MTTASE_N"/>
    <property type="match status" value="1"/>
</dbReference>
<dbReference type="SFLD" id="SFLDS00029">
    <property type="entry name" value="Radical_SAM"/>
    <property type="match status" value="1"/>
</dbReference>